<proteinExistence type="predicted"/>
<dbReference type="Gramene" id="KOM46432">
    <property type="protein sequence ID" value="KOM46432"/>
    <property type="gene ID" value="LR48_Vigan07g013600"/>
</dbReference>
<feature type="compositionally biased region" description="Basic and acidic residues" evidence="2">
    <location>
        <begin position="244"/>
        <end position="263"/>
    </location>
</feature>
<evidence type="ECO:0000256" key="1">
    <source>
        <dbReference type="SAM" id="Coils"/>
    </source>
</evidence>
<feature type="coiled-coil region" evidence="1">
    <location>
        <begin position="61"/>
        <end position="200"/>
    </location>
</feature>
<feature type="region of interest" description="Disordered" evidence="2">
    <location>
        <begin position="244"/>
        <end position="279"/>
    </location>
</feature>
<evidence type="ECO:0000256" key="2">
    <source>
        <dbReference type="SAM" id="MobiDB-lite"/>
    </source>
</evidence>
<reference evidence="4" key="1">
    <citation type="journal article" date="2015" name="Proc. Natl. Acad. Sci. U.S.A.">
        <title>Genome sequencing of adzuki bean (Vigna angularis) provides insight into high starch and low fat accumulation and domestication.</title>
        <authorList>
            <person name="Yang K."/>
            <person name="Tian Z."/>
            <person name="Chen C."/>
            <person name="Luo L."/>
            <person name="Zhao B."/>
            <person name="Wang Z."/>
            <person name="Yu L."/>
            <person name="Li Y."/>
            <person name="Sun Y."/>
            <person name="Li W."/>
            <person name="Chen Y."/>
            <person name="Li Y."/>
            <person name="Zhang Y."/>
            <person name="Ai D."/>
            <person name="Zhao J."/>
            <person name="Shang C."/>
            <person name="Ma Y."/>
            <person name="Wu B."/>
            <person name="Wang M."/>
            <person name="Gao L."/>
            <person name="Sun D."/>
            <person name="Zhang P."/>
            <person name="Guo F."/>
            <person name="Wang W."/>
            <person name="Li Y."/>
            <person name="Wang J."/>
            <person name="Varshney R.K."/>
            <person name="Wang J."/>
            <person name="Ling H.Q."/>
            <person name="Wan P."/>
        </authorList>
    </citation>
    <scope>NUCLEOTIDE SEQUENCE</scope>
    <source>
        <strain evidence="4">cv. Jingnong 6</strain>
    </source>
</reference>
<name>A0A0L9UV29_PHAAN</name>
<gene>
    <name evidence="3" type="ORF">LR48_Vigan07g013600</name>
</gene>
<organism evidence="3 4">
    <name type="scientific">Phaseolus angularis</name>
    <name type="common">Azuki bean</name>
    <name type="synonym">Vigna angularis</name>
    <dbReference type="NCBI Taxonomy" id="3914"/>
    <lineage>
        <taxon>Eukaryota</taxon>
        <taxon>Viridiplantae</taxon>
        <taxon>Streptophyta</taxon>
        <taxon>Embryophyta</taxon>
        <taxon>Tracheophyta</taxon>
        <taxon>Spermatophyta</taxon>
        <taxon>Magnoliopsida</taxon>
        <taxon>eudicotyledons</taxon>
        <taxon>Gunneridae</taxon>
        <taxon>Pentapetalae</taxon>
        <taxon>rosids</taxon>
        <taxon>fabids</taxon>
        <taxon>Fabales</taxon>
        <taxon>Fabaceae</taxon>
        <taxon>Papilionoideae</taxon>
        <taxon>50 kb inversion clade</taxon>
        <taxon>NPAAA clade</taxon>
        <taxon>indigoferoid/millettioid clade</taxon>
        <taxon>Phaseoleae</taxon>
        <taxon>Vigna</taxon>
    </lineage>
</organism>
<sequence>MSISELVTVLRTAYKIEDFDKIEQELVKREAKFRAEIGPLREKIELERLKRIEVEERLKIREEQCEKGKRAQDNYEQLLKEVKTGGLVEKHAIEELRKKNVALEREVYELKEFEKKMLDDVNSVDELRDKIRVLKEEKVGDKNALDVLITKNIELDEAVKKNLTVIEGLKNENGKLTYEKQELKTLFESLERRYSKLRVSDVKLEESTMPLMSEDPSDCRNTEVEPNLGVFFAVKVEKDVSDHDLENDTGKHVSLQRNEDTHYSVDTGTGQSPKKGNQEDAVSALGVKFKLEKEIVDLSDDDDDKYTSQGLQGEKAISHLIEENEHPQRVETIKRKRACYIQTSISTYTSSADLFEKENLPVKRCKFSNQYYM</sequence>
<protein>
    <submittedName>
        <fullName evidence="3">Uncharacterized protein</fullName>
    </submittedName>
</protein>
<accession>A0A0L9UV29</accession>
<dbReference type="OMA" id="TENCKLA"/>
<evidence type="ECO:0000313" key="3">
    <source>
        <dbReference type="EMBL" id="KOM46432.1"/>
    </source>
</evidence>
<dbReference type="Proteomes" id="UP000053144">
    <property type="component" value="Chromosome 7"/>
</dbReference>
<feature type="compositionally biased region" description="Polar residues" evidence="2">
    <location>
        <begin position="264"/>
        <end position="275"/>
    </location>
</feature>
<keyword evidence="1" id="KW-0175">Coiled coil</keyword>
<dbReference type="EMBL" id="CM003377">
    <property type="protein sequence ID" value="KOM46432.1"/>
    <property type="molecule type" value="Genomic_DNA"/>
</dbReference>
<dbReference type="AlphaFoldDB" id="A0A0L9UV29"/>
<evidence type="ECO:0000313" key="4">
    <source>
        <dbReference type="Proteomes" id="UP000053144"/>
    </source>
</evidence>